<sequence>MIDAFMNWIGKGELSGCTADELAMHLRHTDYFMVGIGICLALLWVQYKEVIKQDYK</sequence>
<dbReference type="AlphaFoldDB" id="A0A1I2D5T5"/>
<evidence type="ECO:0000313" key="2">
    <source>
        <dbReference type="EMBL" id="SFE75851.1"/>
    </source>
</evidence>
<proteinExistence type="predicted"/>
<keyword evidence="3" id="KW-1185">Reference proteome</keyword>
<feature type="transmembrane region" description="Helical" evidence="1">
    <location>
        <begin position="31"/>
        <end position="47"/>
    </location>
</feature>
<evidence type="ECO:0000256" key="1">
    <source>
        <dbReference type="SAM" id="Phobius"/>
    </source>
</evidence>
<gene>
    <name evidence="2" type="ORF">SAMN05216167_11917</name>
</gene>
<dbReference type="STRING" id="662367.SAMN05216167_11917"/>
<keyword evidence="1" id="KW-0812">Transmembrane</keyword>
<keyword evidence="1" id="KW-0472">Membrane</keyword>
<dbReference type="EMBL" id="FOLQ01000019">
    <property type="protein sequence ID" value="SFE75851.1"/>
    <property type="molecule type" value="Genomic_DNA"/>
</dbReference>
<evidence type="ECO:0000313" key="3">
    <source>
        <dbReference type="Proteomes" id="UP000198598"/>
    </source>
</evidence>
<name>A0A1I2D5T5_9BACT</name>
<dbReference type="RefSeq" id="WP_177236709.1">
    <property type="nucleotide sequence ID" value="NZ_FOLQ01000019.1"/>
</dbReference>
<organism evidence="2 3">
    <name type="scientific">Spirosoma endophyticum</name>
    <dbReference type="NCBI Taxonomy" id="662367"/>
    <lineage>
        <taxon>Bacteria</taxon>
        <taxon>Pseudomonadati</taxon>
        <taxon>Bacteroidota</taxon>
        <taxon>Cytophagia</taxon>
        <taxon>Cytophagales</taxon>
        <taxon>Cytophagaceae</taxon>
        <taxon>Spirosoma</taxon>
    </lineage>
</organism>
<dbReference type="Proteomes" id="UP000198598">
    <property type="component" value="Unassembled WGS sequence"/>
</dbReference>
<accession>A0A1I2D5T5</accession>
<protein>
    <submittedName>
        <fullName evidence="2">Uncharacterized protein</fullName>
    </submittedName>
</protein>
<keyword evidence="1" id="KW-1133">Transmembrane helix</keyword>
<reference evidence="2 3" key="1">
    <citation type="submission" date="2016-10" db="EMBL/GenBank/DDBJ databases">
        <authorList>
            <person name="de Groot N.N."/>
        </authorList>
    </citation>
    <scope>NUCLEOTIDE SEQUENCE [LARGE SCALE GENOMIC DNA]</scope>
    <source>
        <strain evidence="2 3">DSM 26130</strain>
    </source>
</reference>